<dbReference type="Proteomes" id="UP000814128">
    <property type="component" value="Unassembled WGS sequence"/>
</dbReference>
<proteinExistence type="predicted"/>
<organism evidence="1 2">
    <name type="scientific">Vararia minispora EC-137</name>
    <dbReference type="NCBI Taxonomy" id="1314806"/>
    <lineage>
        <taxon>Eukaryota</taxon>
        <taxon>Fungi</taxon>
        <taxon>Dikarya</taxon>
        <taxon>Basidiomycota</taxon>
        <taxon>Agaricomycotina</taxon>
        <taxon>Agaricomycetes</taxon>
        <taxon>Russulales</taxon>
        <taxon>Lachnocladiaceae</taxon>
        <taxon>Vararia</taxon>
    </lineage>
</organism>
<gene>
    <name evidence="1" type="ORF">K488DRAFT_71833</name>
</gene>
<protein>
    <submittedName>
        <fullName evidence="1">Uncharacterized protein</fullName>
    </submittedName>
</protein>
<accession>A0ACB8QH59</accession>
<evidence type="ECO:0000313" key="2">
    <source>
        <dbReference type="Proteomes" id="UP000814128"/>
    </source>
</evidence>
<reference evidence="1" key="2">
    <citation type="journal article" date="2022" name="New Phytol.">
        <title>Evolutionary transition to the ectomycorrhizal habit in the genomes of a hyperdiverse lineage of mushroom-forming fungi.</title>
        <authorList>
            <person name="Looney B."/>
            <person name="Miyauchi S."/>
            <person name="Morin E."/>
            <person name="Drula E."/>
            <person name="Courty P.E."/>
            <person name="Kohler A."/>
            <person name="Kuo A."/>
            <person name="LaButti K."/>
            <person name="Pangilinan J."/>
            <person name="Lipzen A."/>
            <person name="Riley R."/>
            <person name="Andreopoulos W."/>
            <person name="He G."/>
            <person name="Johnson J."/>
            <person name="Nolan M."/>
            <person name="Tritt A."/>
            <person name="Barry K.W."/>
            <person name="Grigoriev I.V."/>
            <person name="Nagy L.G."/>
            <person name="Hibbett D."/>
            <person name="Henrissat B."/>
            <person name="Matheny P.B."/>
            <person name="Labbe J."/>
            <person name="Martin F.M."/>
        </authorList>
    </citation>
    <scope>NUCLEOTIDE SEQUENCE</scope>
    <source>
        <strain evidence="1">EC-137</strain>
    </source>
</reference>
<evidence type="ECO:0000313" key="1">
    <source>
        <dbReference type="EMBL" id="KAI0030888.1"/>
    </source>
</evidence>
<comment type="caution">
    <text evidence="1">The sequence shown here is derived from an EMBL/GenBank/DDBJ whole genome shotgun (WGS) entry which is preliminary data.</text>
</comment>
<sequence length="346" mass="38242">MTYEQMYALYKASESDYSESQDPCASEESGFSSADELEEILQNQIESSQLLIDSVAFSTSCFNTAYPDPPSTPPASQVAPTLPSRQGLPYFFMQNASFSPSPCYPMASSMTPYFSAAGGLEDIPTSIPEDTQAFPTAISPKSSEATFVSTTPTPSFPKKVRQAGLRSRESRRGLARSAAAEMLSQNFISELLPVFENGEAIAVLSGIAKEDGERAKANLARAGLESESYAFLDELHPRAKEALRARTDKRRNNEIYALGRLAAMTWAEIRFLPVRCCTYEKRNEENKLASKCKLVQTRGKENLSRHKHNNVAANFEIALISEKFPDIVAFRKQVRIQARSKKNGEA</sequence>
<name>A0ACB8QH59_9AGAM</name>
<dbReference type="EMBL" id="MU273601">
    <property type="protein sequence ID" value="KAI0030888.1"/>
    <property type="molecule type" value="Genomic_DNA"/>
</dbReference>
<reference evidence="1" key="1">
    <citation type="submission" date="2021-02" db="EMBL/GenBank/DDBJ databases">
        <authorList>
            <consortium name="DOE Joint Genome Institute"/>
            <person name="Ahrendt S."/>
            <person name="Looney B.P."/>
            <person name="Miyauchi S."/>
            <person name="Morin E."/>
            <person name="Drula E."/>
            <person name="Courty P.E."/>
            <person name="Chicoki N."/>
            <person name="Fauchery L."/>
            <person name="Kohler A."/>
            <person name="Kuo A."/>
            <person name="Labutti K."/>
            <person name="Pangilinan J."/>
            <person name="Lipzen A."/>
            <person name="Riley R."/>
            <person name="Andreopoulos W."/>
            <person name="He G."/>
            <person name="Johnson J."/>
            <person name="Barry K.W."/>
            <person name="Grigoriev I.V."/>
            <person name="Nagy L."/>
            <person name="Hibbett D."/>
            <person name="Henrissat B."/>
            <person name="Matheny P.B."/>
            <person name="Labbe J."/>
            <person name="Martin F."/>
        </authorList>
    </citation>
    <scope>NUCLEOTIDE SEQUENCE</scope>
    <source>
        <strain evidence="1">EC-137</strain>
    </source>
</reference>
<keyword evidence="2" id="KW-1185">Reference proteome</keyword>